<keyword evidence="6" id="KW-1185">Reference proteome</keyword>
<keyword evidence="2" id="KW-0067">ATP-binding</keyword>
<dbReference type="Pfam" id="PF25601">
    <property type="entry name" value="AAA_lid_14"/>
    <property type="match status" value="1"/>
</dbReference>
<dbReference type="SUPFAM" id="SSF52540">
    <property type="entry name" value="P-loop containing nucleoside triphosphate hydrolases"/>
    <property type="match status" value="1"/>
</dbReference>
<keyword evidence="1" id="KW-0547">Nucleotide-binding</keyword>
<sequence length="463" mass="54516">MIYISKKEKYIDDIIESLEKQFNEKEEKISITELFCKDIDSADLCILEEKELLKKGERKRKNPALKNKNGNLLKKIKDKKIVLIVEDKIKGEIFEKFLEYEIIGIFRKKRLMYEFEEIGKFEKLLKEYIRNINYGLKTKGNKLYMDIPYKKLRDWKFYPDTEDVYGFYEKNKYVSIFLDPTMKDFSKKLRVIIRDFKLAMNKYSEILENINKVIEDKKNLEILDKNLSALNEKIFLPSLLIEGETGTGKTLIAEIISSVISNQIYKFSLSNISKELVDSELFGTREGAFTDAKNRKGKILTNVGKCVFLDEIAEIPTDVQTKLLLYLDDFKIRPEGLDGSPILAPAFIIAATNRDLRREINNNKFREDLYYRFKYKIKIPSLRERKEDLRFLINFILLNPYINHFDKDKNKYQIEKISLDAIEKLENYSYPGNFRELEGILKNAVNMASAENLDIILDKHIAY</sequence>
<dbReference type="PROSITE" id="PS50045">
    <property type="entry name" value="SIGMA54_INTERACT_4"/>
    <property type="match status" value="1"/>
</dbReference>
<dbReference type="InterPro" id="IPR027417">
    <property type="entry name" value="P-loop_NTPase"/>
</dbReference>
<proteinExistence type="predicted"/>
<dbReference type="PROSITE" id="PS00675">
    <property type="entry name" value="SIGMA54_INTERACT_1"/>
    <property type="match status" value="1"/>
</dbReference>
<dbReference type="Pfam" id="PF00158">
    <property type="entry name" value="Sigma54_activat"/>
    <property type="match status" value="1"/>
</dbReference>
<accession>A0ABY8PRA9</accession>
<dbReference type="Gene3D" id="3.40.50.300">
    <property type="entry name" value="P-loop containing nucleotide triphosphate hydrolases"/>
    <property type="match status" value="1"/>
</dbReference>
<dbReference type="CDD" id="cd00009">
    <property type="entry name" value="AAA"/>
    <property type="match status" value="1"/>
</dbReference>
<dbReference type="EMBL" id="CP069362">
    <property type="protein sequence ID" value="WGS65163.1"/>
    <property type="molecule type" value="Genomic_DNA"/>
</dbReference>
<reference evidence="5 6" key="1">
    <citation type="submission" date="2021-02" db="EMBL/GenBank/DDBJ databases">
        <title>Characterization of Marinitoga sp. nov. str. BP5-C20A.</title>
        <authorList>
            <person name="Erauso G."/>
            <person name="Postec A."/>
        </authorList>
    </citation>
    <scope>NUCLEOTIDE SEQUENCE [LARGE SCALE GENOMIC DNA]</scope>
    <source>
        <strain evidence="5 6">BP5-C20A</strain>
    </source>
</reference>
<evidence type="ECO:0000313" key="6">
    <source>
        <dbReference type="Proteomes" id="UP001232493"/>
    </source>
</evidence>
<feature type="domain" description="Sigma-54 factor interaction" evidence="4">
    <location>
        <begin position="238"/>
        <end position="446"/>
    </location>
</feature>
<dbReference type="Proteomes" id="UP001232493">
    <property type="component" value="Chromosome"/>
</dbReference>
<keyword evidence="3" id="KW-0175">Coiled coil</keyword>
<dbReference type="RefSeq" id="WP_280999392.1">
    <property type="nucleotide sequence ID" value="NZ_CP069362.1"/>
</dbReference>
<evidence type="ECO:0000313" key="5">
    <source>
        <dbReference type="EMBL" id="WGS65163.1"/>
    </source>
</evidence>
<evidence type="ECO:0000256" key="1">
    <source>
        <dbReference type="ARBA" id="ARBA00022741"/>
    </source>
</evidence>
<dbReference type="InterPro" id="IPR002078">
    <property type="entry name" value="Sigma_54_int"/>
</dbReference>
<organism evidence="5 6">
    <name type="scientific">Marinitoga aeolica</name>
    <dbReference type="NCBI Taxonomy" id="2809031"/>
    <lineage>
        <taxon>Bacteria</taxon>
        <taxon>Thermotogati</taxon>
        <taxon>Thermotogota</taxon>
        <taxon>Thermotogae</taxon>
        <taxon>Petrotogales</taxon>
        <taxon>Petrotogaceae</taxon>
        <taxon>Marinitoga</taxon>
    </lineage>
</organism>
<dbReference type="PANTHER" id="PTHR32071">
    <property type="entry name" value="TRANSCRIPTIONAL REGULATORY PROTEIN"/>
    <property type="match status" value="1"/>
</dbReference>
<evidence type="ECO:0000256" key="2">
    <source>
        <dbReference type="ARBA" id="ARBA00022840"/>
    </source>
</evidence>
<evidence type="ECO:0000259" key="4">
    <source>
        <dbReference type="PROSITE" id="PS50045"/>
    </source>
</evidence>
<name>A0ABY8PRA9_9BACT</name>
<dbReference type="SMART" id="SM00382">
    <property type="entry name" value="AAA"/>
    <property type="match status" value="1"/>
</dbReference>
<feature type="coiled-coil region" evidence="3">
    <location>
        <begin position="200"/>
        <end position="233"/>
    </location>
</feature>
<protein>
    <submittedName>
        <fullName evidence="5">Sigma-54-dependent Fis family transcriptional regulator</fullName>
    </submittedName>
</protein>
<dbReference type="InterPro" id="IPR025662">
    <property type="entry name" value="Sigma_54_int_dom_ATP-bd_1"/>
</dbReference>
<dbReference type="InterPro" id="IPR058031">
    <property type="entry name" value="AAA_lid_NorR"/>
</dbReference>
<dbReference type="InterPro" id="IPR003593">
    <property type="entry name" value="AAA+_ATPase"/>
</dbReference>
<evidence type="ECO:0000256" key="3">
    <source>
        <dbReference type="SAM" id="Coils"/>
    </source>
</evidence>
<gene>
    <name evidence="5" type="ORF">JRV97_00995</name>
</gene>
<dbReference type="Gene3D" id="1.10.8.60">
    <property type="match status" value="1"/>
</dbReference>